<feature type="compositionally biased region" description="Polar residues" evidence="5">
    <location>
        <begin position="776"/>
        <end position="785"/>
    </location>
</feature>
<evidence type="ECO:0000259" key="6">
    <source>
        <dbReference type="Pfam" id="PF03828"/>
    </source>
</evidence>
<feature type="compositionally biased region" description="Basic residues" evidence="5">
    <location>
        <begin position="150"/>
        <end position="160"/>
    </location>
</feature>
<dbReference type="GO" id="GO:0010605">
    <property type="term" value="P:negative regulation of macromolecule metabolic process"/>
    <property type="evidence" value="ECO:0007669"/>
    <property type="project" value="UniProtKB-ARBA"/>
</dbReference>
<dbReference type="InterPro" id="IPR002058">
    <property type="entry name" value="PAP_assoc"/>
</dbReference>
<gene>
    <name evidence="8" type="ORF">VP01_680g8</name>
</gene>
<evidence type="ECO:0000256" key="5">
    <source>
        <dbReference type="SAM" id="MobiDB-lite"/>
    </source>
</evidence>
<dbReference type="InterPro" id="IPR045862">
    <property type="entry name" value="Trf4-like"/>
</dbReference>
<protein>
    <recommendedName>
        <fullName evidence="2">polynucleotide adenylyltransferase</fullName>
        <ecNumber evidence="2">2.7.7.19</ecNumber>
    </recommendedName>
</protein>
<dbReference type="Pfam" id="PF03828">
    <property type="entry name" value="PAP_assoc"/>
    <property type="match status" value="1"/>
</dbReference>
<dbReference type="PANTHER" id="PTHR23092:SF15">
    <property type="entry name" value="INACTIVE NON-CANONICAL POLY(A) RNA POLYMERASE PROTEIN TRF4-2-RELATED"/>
    <property type="match status" value="1"/>
</dbReference>
<evidence type="ECO:0000256" key="3">
    <source>
        <dbReference type="ARBA" id="ARBA00022723"/>
    </source>
</evidence>
<feature type="compositionally biased region" description="Polar residues" evidence="5">
    <location>
        <begin position="125"/>
        <end position="144"/>
    </location>
</feature>
<dbReference type="Gene3D" id="1.10.1410.10">
    <property type="match status" value="1"/>
</dbReference>
<dbReference type="STRING" id="27349.A0A0L6UFC5"/>
<name>A0A0L6UFC5_9BASI</name>
<evidence type="ECO:0000313" key="9">
    <source>
        <dbReference type="Proteomes" id="UP000037035"/>
    </source>
</evidence>
<dbReference type="CDD" id="cd05402">
    <property type="entry name" value="NT_PAP_TUTase"/>
    <property type="match status" value="1"/>
</dbReference>
<evidence type="ECO:0000256" key="1">
    <source>
        <dbReference type="ARBA" id="ARBA00008593"/>
    </source>
</evidence>
<dbReference type="OrthoDB" id="273917at2759"/>
<feature type="compositionally biased region" description="Polar residues" evidence="5">
    <location>
        <begin position="164"/>
        <end position="192"/>
    </location>
</feature>
<feature type="compositionally biased region" description="Polar residues" evidence="5">
    <location>
        <begin position="24"/>
        <end position="38"/>
    </location>
</feature>
<feature type="region of interest" description="Disordered" evidence="5">
    <location>
        <begin position="769"/>
        <end position="914"/>
    </location>
</feature>
<evidence type="ECO:0000256" key="2">
    <source>
        <dbReference type="ARBA" id="ARBA00012388"/>
    </source>
</evidence>
<dbReference type="FunFam" id="1.10.1410.10:FF:000003">
    <property type="entry name" value="non-canonical poly(A) RNA polymerase PAPD7"/>
    <property type="match status" value="1"/>
</dbReference>
<dbReference type="SUPFAM" id="SSF81631">
    <property type="entry name" value="PAP/OAS1 substrate-binding domain"/>
    <property type="match status" value="1"/>
</dbReference>
<feature type="compositionally biased region" description="Polar residues" evidence="5">
    <location>
        <begin position="74"/>
        <end position="86"/>
    </location>
</feature>
<feature type="compositionally biased region" description="Basic residues" evidence="5">
    <location>
        <begin position="387"/>
        <end position="398"/>
    </location>
</feature>
<keyword evidence="9" id="KW-1185">Reference proteome</keyword>
<dbReference type="Proteomes" id="UP000037035">
    <property type="component" value="Unassembled WGS sequence"/>
</dbReference>
<organism evidence="8 9">
    <name type="scientific">Puccinia sorghi</name>
    <dbReference type="NCBI Taxonomy" id="27349"/>
    <lineage>
        <taxon>Eukaryota</taxon>
        <taxon>Fungi</taxon>
        <taxon>Dikarya</taxon>
        <taxon>Basidiomycota</taxon>
        <taxon>Pucciniomycotina</taxon>
        <taxon>Pucciniomycetes</taxon>
        <taxon>Pucciniales</taxon>
        <taxon>Pucciniaceae</taxon>
        <taxon>Puccinia</taxon>
    </lineage>
</organism>
<dbReference type="GO" id="GO:1990817">
    <property type="term" value="F:poly(A) RNA polymerase activity"/>
    <property type="evidence" value="ECO:0007669"/>
    <property type="project" value="UniProtKB-EC"/>
</dbReference>
<keyword evidence="4" id="KW-0460">Magnesium</keyword>
<feature type="compositionally biased region" description="Basic and acidic residues" evidence="5">
    <location>
        <begin position="695"/>
        <end position="720"/>
    </location>
</feature>
<dbReference type="GO" id="GO:0003729">
    <property type="term" value="F:mRNA binding"/>
    <property type="evidence" value="ECO:0007669"/>
    <property type="project" value="TreeGrafter"/>
</dbReference>
<dbReference type="GO" id="GO:0043634">
    <property type="term" value="P:polyadenylation-dependent ncRNA catabolic process"/>
    <property type="evidence" value="ECO:0007669"/>
    <property type="project" value="TreeGrafter"/>
</dbReference>
<dbReference type="InterPro" id="IPR043519">
    <property type="entry name" value="NT_sf"/>
</dbReference>
<proteinExistence type="inferred from homology"/>
<comment type="caution">
    <text evidence="8">The sequence shown here is derived from an EMBL/GenBank/DDBJ whole genome shotgun (WGS) entry which is preliminary data.</text>
</comment>
<evidence type="ECO:0000256" key="4">
    <source>
        <dbReference type="ARBA" id="ARBA00022842"/>
    </source>
</evidence>
<feature type="compositionally biased region" description="Basic and acidic residues" evidence="5">
    <location>
        <begin position="670"/>
        <end position="688"/>
    </location>
</feature>
<feature type="compositionally biased region" description="Basic and acidic residues" evidence="5">
    <location>
        <begin position="605"/>
        <end position="622"/>
    </location>
</feature>
<feature type="domain" description="PAP-associated" evidence="6">
    <location>
        <begin position="487"/>
        <end position="545"/>
    </location>
</feature>
<evidence type="ECO:0000259" key="7">
    <source>
        <dbReference type="Pfam" id="PF22600"/>
    </source>
</evidence>
<accession>A0A0L6UFC5</accession>
<dbReference type="VEuPathDB" id="FungiDB:VP01_680g8"/>
<feature type="compositionally biased region" description="Basic residues" evidence="5">
    <location>
        <begin position="732"/>
        <end position="745"/>
    </location>
</feature>
<feature type="compositionally biased region" description="Low complexity" evidence="5">
    <location>
        <begin position="51"/>
        <end position="73"/>
    </location>
</feature>
<feature type="region of interest" description="Disordered" evidence="5">
    <location>
        <begin position="386"/>
        <end position="419"/>
    </location>
</feature>
<sequence length="954" mass="107350">MYNSLYTCTQGGLVLKSVSSATSQSIRRNTSMPQSTNTKPEKTTQLRRSTRLTTTQKPNSNNNNSPTNPNWSSVRTTIKQQTTNPTERSKKKKRKLHSHDITKTTNRSTKQEKKLKKLIKPQPENKMNQTTPTQPHSHLASSKTYVLPTQKKKQKTKNKTKNNPSPFLTTKLIQPYTPGSSSKPNNQESLNNKRPRGTKRKLGHVVTEEQAEEVRKKKGLIITPWFDRLSWKGRNVQQMLTAEIGSFVAYIQPTYEEHELRHMIIQMIRNTVQSRWPDADVEPFGSFGTKLYLPAGDIDLVILSTQMMNEQKSRILYKLAPLIRENNIGQDVVVIAKAKVPIIKFKTIFGNINVDISINQTNGIVAMKKVTELLDDIKYLSHDIRRSTRRSRDHHKSSSRKDYHPSRRHRRTPSPEHAEDEINVGRIVQDLGAAKCLILVVKSVLKQRGMNEVYTGGLGSYSIICLVVSFLQLHPKVQIGDIDPNKNLGVLLLEFFELYGKHFNFDQTGISVRRGGYYFSKAHRGWQRERQPYLLSIEDPADESNDIAGGSHNILSVRSVFSGAFDLLSATLYHRHSIQHSRDEAESDNRHIQPLLSVPVPKQQQQEEKSAQDHTENPKDPMAESLLGEIMGVTKELVENRKKNLKLFYSGTLQRLLNLPPPPPAGSKDQSSRNKDIASRPSDRDARRRVPPTSEDPKPQPSREDCPDGHAQRQLVRYDDMVGDSPGEGRKRPDKKGKRKEKTRRSPPPLWVEDVEPTEVEILKRDVFAGIGANKTEVNVPTTDVSPALSPAGPAPISRRLSGTPSVKIEGSAGHNSATPSVEIKGSAGHHSRTPSVEIEEPADHERRKRDWDGGRSGSSGFSCSSSQEDPRLLDRLNGAVDEADNEEHDDSRYQTFSKKMTRKMDMNPPDLLSRISTPPSTLSTSLFDNHSLLSSHQARGLAYFVDDESGSEV</sequence>
<dbReference type="GO" id="GO:0046872">
    <property type="term" value="F:metal ion binding"/>
    <property type="evidence" value="ECO:0007669"/>
    <property type="project" value="UniProtKB-KW"/>
</dbReference>
<feature type="compositionally biased region" description="Basic residues" evidence="5">
    <location>
        <begin position="193"/>
        <end position="203"/>
    </location>
</feature>
<reference evidence="8 9" key="1">
    <citation type="submission" date="2015-08" db="EMBL/GenBank/DDBJ databases">
        <title>Next Generation Sequencing and Analysis of the Genome of Puccinia sorghi L Schw, the Causal Agent of Maize Common Rust.</title>
        <authorList>
            <person name="Rochi L."/>
            <person name="Burguener G."/>
            <person name="Darino M."/>
            <person name="Turjanski A."/>
            <person name="Kreff E."/>
            <person name="Dieguez M.J."/>
            <person name="Sacco F."/>
        </authorList>
    </citation>
    <scope>NUCLEOTIDE SEQUENCE [LARGE SCALE GENOMIC DNA]</scope>
    <source>
        <strain evidence="8 9">RO10H11247</strain>
    </source>
</reference>
<dbReference type="SUPFAM" id="SSF81301">
    <property type="entry name" value="Nucleotidyltransferase"/>
    <property type="match status" value="1"/>
</dbReference>
<feature type="compositionally biased region" description="Basic and acidic residues" evidence="5">
    <location>
        <begin position="842"/>
        <end position="854"/>
    </location>
</feature>
<dbReference type="PANTHER" id="PTHR23092">
    <property type="entry name" value="POLY(A) RNA POLYMERASE"/>
    <property type="match status" value="1"/>
</dbReference>
<dbReference type="EMBL" id="LAVV01012172">
    <property type="protein sequence ID" value="KNZ46947.1"/>
    <property type="molecule type" value="Genomic_DNA"/>
</dbReference>
<dbReference type="GO" id="GO:0005730">
    <property type="term" value="C:nucleolus"/>
    <property type="evidence" value="ECO:0007669"/>
    <property type="project" value="TreeGrafter"/>
</dbReference>
<dbReference type="Gene3D" id="3.30.460.10">
    <property type="entry name" value="Beta Polymerase, domain 2"/>
    <property type="match status" value="1"/>
</dbReference>
<feature type="domain" description="Poly(A) RNA polymerase mitochondrial-like central palm" evidence="7">
    <location>
        <begin position="240"/>
        <end position="365"/>
    </location>
</feature>
<dbReference type="AlphaFoldDB" id="A0A0L6UFC5"/>
<feature type="region of interest" description="Disordered" evidence="5">
    <location>
        <begin position="598"/>
        <end position="622"/>
    </location>
</feature>
<keyword evidence="3" id="KW-0479">Metal-binding</keyword>
<feature type="region of interest" description="Disordered" evidence="5">
    <location>
        <begin position="655"/>
        <end position="754"/>
    </location>
</feature>
<dbReference type="InterPro" id="IPR054708">
    <property type="entry name" value="MTPAP-like_central"/>
</dbReference>
<dbReference type="GO" id="GO:0031499">
    <property type="term" value="C:TRAMP complex"/>
    <property type="evidence" value="ECO:0007669"/>
    <property type="project" value="TreeGrafter"/>
</dbReference>
<dbReference type="Pfam" id="PF22600">
    <property type="entry name" value="MTPAP-like_central"/>
    <property type="match status" value="1"/>
</dbReference>
<dbReference type="GO" id="GO:0031123">
    <property type="term" value="P:RNA 3'-end processing"/>
    <property type="evidence" value="ECO:0007669"/>
    <property type="project" value="TreeGrafter"/>
</dbReference>
<evidence type="ECO:0000313" key="8">
    <source>
        <dbReference type="EMBL" id="KNZ46947.1"/>
    </source>
</evidence>
<dbReference type="EC" id="2.7.7.19" evidence="2"/>
<feature type="region of interest" description="Disordered" evidence="5">
    <location>
        <begin position="24"/>
        <end position="210"/>
    </location>
</feature>
<comment type="similarity">
    <text evidence="1">Belongs to the DNA polymerase type-B-like family.</text>
</comment>
<dbReference type="FunFam" id="3.30.460.10:FF:000051">
    <property type="entry name" value="DNA2/NAM7 helicase family protein"/>
    <property type="match status" value="1"/>
</dbReference>